<keyword evidence="2" id="KW-1185">Reference proteome</keyword>
<accession>A0A2G1QSK6</accession>
<dbReference type="Proteomes" id="UP000221168">
    <property type="component" value="Unassembled WGS sequence"/>
</dbReference>
<sequence length="150" mass="15175">MNANLIPSDRAAIVGAIDPDVTAAGTVTTGWIAAKDFLTFMAIIMAGTLGTSATLDAKIEQATDSSGTGAKDVSGKAITQLTQAGTDSDKQAIINLRADELDVANDFTHFRLSLTVATASSDAGAIVLGLDPAYGTASDNDAATVDEIVA</sequence>
<dbReference type="EMBL" id="PDVP01000002">
    <property type="protein sequence ID" value="PHP68188.1"/>
    <property type="molecule type" value="Genomic_DNA"/>
</dbReference>
<comment type="caution">
    <text evidence="1">The sequence shown here is derived from an EMBL/GenBank/DDBJ whole genome shotgun (WGS) entry which is preliminary data.</text>
</comment>
<evidence type="ECO:0000313" key="2">
    <source>
        <dbReference type="Proteomes" id="UP000221168"/>
    </source>
</evidence>
<reference evidence="1 2" key="1">
    <citation type="submission" date="2017-10" db="EMBL/GenBank/DDBJ databases">
        <title>Sedimentibacterium mangrovi gen. nov., sp. nov., a novel member of family Phyllobacteriacea isolated from mangrove sediment.</title>
        <authorList>
            <person name="Liao H."/>
            <person name="Tian Y."/>
        </authorList>
    </citation>
    <scope>NUCLEOTIDE SEQUENCE [LARGE SCALE GENOMIC DNA]</scope>
    <source>
        <strain evidence="1 2">X9-2-2</strain>
    </source>
</reference>
<protein>
    <submittedName>
        <fullName evidence="1">Uncharacterized protein</fullName>
    </submittedName>
</protein>
<dbReference type="RefSeq" id="WP_099304808.1">
    <property type="nucleotide sequence ID" value="NZ_PDVP01000002.1"/>
</dbReference>
<dbReference type="OrthoDB" id="7565054at2"/>
<organism evidence="1 2">
    <name type="scientific">Zhengella mangrovi</name>
    <dbReference type="NCBI Taxonomy" id="1982044"/>
    <lineage>
        <taxon>Bacteria</taxon>
        <taxon>Pseudomonadati</taxon>
        <taxon>Pseudomonadota</taxon>
        <taxon>Alphaproteobacteria</taxon>
        <taxon>Hyphomicrobiales</taxon>
        <taxon>Notoacmeibacteraceae</taxon>
        <taxon>Zhengella</taxon>
    </lineage>
</organism>
<name>A0A2G1QSK6_9HYPH</name>
<evidence type="ECO:0000313" key="1">
    <source>
        <dbReference type="EMBL" id="PHP68188.1"/>
    </source>
</evidence>
<proteinExistence type="predicted"/>
<dbReference type="AlphaFoldDB" id="A0A2G1QSK6"/>
<gene>
    <name evidence="1" type="ORF">CSC94_05925</name>
</gene>